<evidence type="ECO:0000313" key="1">
    <source>
        <dbReference type="EMBL" id="GFF70358.1"/>
    </source>
</evidence>
<keyword evidence="2" id="KW-1185">Reference proteome</keyword>
<organism evidence="1 2">
    <name type="scientific">Aspergillus lentulus</name>
    <dbReference type="NCBI Taxonomy" id="293939"/>
    <lineage>
        <taxon>Eukaryota</taxon>
        <taxon>Fungi</taxon>
        <taxon>Dikarya</taxon>
        <taxon>Ascomycota</taxon>
        <taxon>Pezizomycotina</taxon>
        <taxon>Eurotiomycetes</taxon>
        <taxon>Eurotiomycetidae</taxon>
        <taxon>Eurotiales</taxon>
        <taxon>Aspergillaceae</taxon>
        <taxon>Aspergillus</taxon>
        <taxon>Aspergillus subgen. Fumigati</taxon>
    </lineage>
</organism>
<proteinExistence type="predicted"/>
<sequence length="157" mass="17745">MTSRLVEYSELQQTGTTFPLELELEEDIEGEIHHFVKLSRLGDYAEAQRFFDQTLRKHDHLFPVLAEYADMLLEQGRCRQASEILEKYIKSMSGILNGNEMQLLKIMKSLADMHSKGALRSALVEAEEAWQLIQLAGQESSGKVLNEVQASETGSIS</sequence>
<name>A0ABQ1A0G1_ASPLE</name>
<protein>
    <recommendedName>
        <fullName evidence="3">Tetratricopeptide repeat protein</fullName>
    </recommendedName>
</protein>
<dbReference type="EMBL" id="BLKI01000013">
    <property type="protein sequence ID" value="GFF70358.1"/>
    <property type="molecule type" value="Genomic_DNA"/>
</dbReference>
<dbReference type="SUPFAM" id="SSF48452">
    <property type="entry name" value="TPR-like"/>
    <property type="match status" value="1"/>
</dbReference>
<gene>
    <name evidence="1" type="ORF">IFM60648_03153</name>
</gene>
<comment type="caution">
    <text evidence="1">The sequence shown here is derived from an EMBL/GenBank/DDBJ whole genome shotgun (WGS) entry which is preliminary data.</text>
</comment>
<accession>A0ABQ1A0G1</accession>
<reference evidence="1 2" key="1">
    <citation type="submission" date="2020-01" db="EMBL/GenBank/DDBJ databases">
        <title>Draft genome sequence of Aspergillus lentulus IFM 60648.</title>
        <authorList>
            <person name="Takahashi H."/>
            <person name="Yaguchi T."/>
        </authorList>
    </citation>
    <scope>NUCLEOTIDE SEQUENCE [LARGE SCALE GENOMIC DNA]</scope>
    <source>
        <strain evidence="1 2">IFM 60648</strain>
    </source>
</reference>
<evidence type="ECO:0008006" key="3">
    <source>
        <dbReference type="Google" id="ProtNLM"/>
    </source>
</evidence>
<evidence type="ECO:0000313" key="2">
    <source>
        <dbReference type="Proteomes" id="UP000465220"/>
    </source>
</evidence>
<dbReference type="InterPro" id="IPR011990">
    <property type="entry name" value="TPR-like_helical_dom_sf"/>
</dbReference>
<dbReference type="Proteomes" id="UP000465220">
    <property type="component" value="Unassembled WGS sequence"/>
</dbReference>
<dbReference type="Gene3D" id="1.25.40.10">
    <property type="entry name" value="Tetratricopeptide repeat domain"/>
    <property type="match status" value="1"/>
</dbReference>
<dbReference type="Pfam" id="PF14559">
    <property type="entry name" value="TPR_19"/>
    <property type="match status" value="1"/>
</dbReference>